<gene>
    <name evidence="2" type="ORF">GUJ93_ZPchr0006g45702</name>
</gene>
<feature type="region of interest" description="Disordered" evidence="1">
    <location>
        <begin position="1"/>
        <end position="58"/>
    </location>
</feature>
<evidence type="ECO:0000313" key="2">
    <source>
        <dbReference type="EMBL" id="KAG8070670.1"/>
    </source>
</evidence>
<reference evidence="2" key="2">
    <citation type="submission" date="2021-02" db="EMBL/GenBank/DDBJ databases">
        <authorList>
            <person name="Kimball J.A."/>
            <person name="Haas M.W."/>
            <person name="Macchietto M."/>
            <person name="Kono T."/>
            <person name="Duquette J."/>
            <person name="Shao M."/>
        </authorList>
    </citation>
    <scope>NUCLEOTIDE SEQUENCE</scope>
    <source>
        <tissue evidence="2">Fresh leaf tissue</tissue>
    </source>
</reference>
<dbReference type="AlphaFoldDB" id="A0A8J5S8W8"/>
<sequence length="194" mass="21912">MRMQESSKREAEKKRCARERKTAAHAGEKKKQLAMRKPAERGEKSISVHENRRERMRGQGRWVEERRLAASGGTREILAVSAQSADPLQALAGFPPPPGSSQKTVALSIRRQQRRPWPRGAAVKLHAPGPARKQQSSCWRGRGRLPHRQGGGFGEVLFSHLSPHSLFAGLLFILFSHSLFRQLYFYSRQWPGSV</sequence>
<reference evidence="2" key="1">
    <citation type="journal article" date="2021" name="bioRxiv">
        <title>Whole Genome Assembly and Annotation of Northern Wild Rice, Zizania palustris L., Supports a Whole Genome Duplication in the Zizania Genus.</title>
        <authorList>
            <person name="Haas M."/>
            <person name="Kono T."/>
            <person name="Macchietto M."/>
            <person name="Millas R."/>
            <person name="McGilp L."/>
            <person name="Shao M."/>
            <person name="Duquette J."/>
            <person name="Hirsch C.N."/>
            <person name="Kimball J."/>
        </authorList>
    </citation>
    <scope>NUCLEOTIDE SEQUENCE</scope>
    <source>
        <tissue evidence="2">Fresh leaf tissue</tissue>
    </source>
</reference>
<proteinExistence type="predicted"/>
<dbReference type="Proteomes" id="UP000729402">
    <property type="component" value="Unassembled WGS sequence"/>
</dbReference>
<protein>
    <submittedName>
        <fullName evidence="2">Uncharacterized protein</fullName>
    </submittedName>
</protein>
<organism evidence="2 3">
    <name type="scientific">Zizania palustris</name>
    <name type="common">Northern wild rice</name>
    <dbReference type="NCBI Taxonomy" id="103762"/>
    <lineage>
        <taxon>Eukaryota</taxon>
        <taxon>Viridiplantae</taxon>
        <taxon>Streptophyta</taxon>
        <taxon>Embryophyta</taxon>
        <taxon>Tracheophyta</taxon>
        <taxon>Spermatophyta</taxon>
        <taxon>Magnoliopsida</taxon>
        <taxon>Liliopsida</taxon>
        <taxon>Poales</taxon>
        <taxon>Poaceae</taxon>
        <taxon>BOP clade</taxon>
        <taxon>Oryzoideae</taxon>
        <taxon>Oryzeae</taxon>
        <taxon>Zizaniinae</taxon>
        <taxon>Zizania</taxon>
    </lineage>
</organism>
<name>A0A8J5S8W8_ZIZPA</name>
<keyword evidence="3" id="KW-1185">Reference proteome</keyword>
<evidence type="ECO:0000256" key="1">
    <source>
        <dbReference type="SAM" id="MobiDB-lite"/>
    </source>
</evidence>
<feature type="region of interest" description="Disordered" evidence="1">
    <location>
        <begin position="123"/>
        <end position="143"/>
    </location>
</feature>
<dbReference type="EMBL" id="JAAALK010000283">
    <property type="protein sequence ID" value="KAG8070670.1"/>
    <property type="molecule type" value="Genomic_DNA"/>
</dbReference>
<evidence type="ECO:0000313" key="3">
    <source>
        <dbReference type="Proteomes" id="UP000729402"/>
    </source>
</evidence>
<comment type="caution">
    <text evidence="2">The sequence shown here is derived from an EMBL/GenBank/DDBJ whole genome shotgun (WGS) entry which is preliminary data.</text>
</comment>
<accession>A0A8J5S8W8</accession>